<accession>A0AAQ3QF66</accession>
<evidence type="ECO:0000313" key="1">
    <source>
        <dbReference type="EMBL" id="WOL10581.1"/>
    </source>
</evidence>
<organism evidence="1 2">
    <name type="scientific">Canna indica</name>
    <name type="common">Indian-shot</name>
    <dbReference type="NCBI Taxonomy" id="4628"/>
    <lineage>
        <taxon>Eukaryota</taxon>
        <taxon>Viridiplantae</taxon>
        <taxon>Streptophyta</taxon>
        <taxon>Embryophyta</taxon>
        <taxon>Tracheophyta</taxon>
        <taxon>Spermatophyta</taxon>
        <taxon>Magnoliopsida</taxon>
        <taxon>Liliopsida</taxon>
        <taxon>Zingiberales</taxon>
        <taxon>Cannaceae</taxon>
        <taxon>Canna</taxon>
    </lineage>
</organism>
<name>A0AAQ3QF66_9LILI</name>
<dbReference type="Proteomes" id="UP001327560">
    <property type="component" value="Chromosome 6"/>
</dbReference>
<reference evidence="1 2" key="1">
    <citation type="submission" date="2023-10" db="EMBL/GenBank/DDBJ databases">
        <title>Chromosome-scale genome assembly provides insights into flower coloration mechanisms of Canna indica.</title>
        <authorList>
            <person name="Li C."/>
        </authorList>
    </citation>
    <scope>NUCLEOTIDE SEQUENCE [LARGE SCALE GENOMIC DNA]</scope>
    <source>
        <tissue evidence="1">Flower</tissue>
    </source>
</reference>
<dbReference type="AlphaFoldDB" id="A0AAQ3QF66"/>
<evidence type="ECO:0000313" key="2">
    <source>
        <dbReference type="Proteomes" id="UP001327560"/>
    </source>
</evidence>
<proteinExistence type="predicted"/>
<gene>
    <name evidence="1" type="ORF">Cni_G19340</name>
</gene>
<sequence>MKLTTVIAVRNDDDGVEERSKFTKEITDVNIGSKGGVLARVGDSPFRQSYLLLLRSQIAARIPFSYPHLALSGSHKAKQKNLELVEETKKEKKKEIEKEI</sequence>
<keyword evidence="2" id="KW-1185">Reference proteome</keyword>
<protein>
    <submittedName>
        <fullName evidence="1">Uncharacterized protein</fullName>
    </submittedName>
</protein>
<dbReference type="EMBL" id="CP136895">
    <property type="protein sequence ID" value="WOL10581.1"/>
    <property type="molecule type" value="Genomic_DNA"/>
</dbReference>